<dbReference type="Pfam" id="PF01966">
    <property type="entry name" value="HD"/>
    <property type="match status" value="1"/>
</dbReference>
<dbReference type="SUPFAM" id="SSF109604">
    <property type="entry name" value="HD-domain/PDEase-like"/>
    <property type="match status" value="1"/>
</dbReference>
<dbReference type="GO" id="GO:0006203">
    <property type="term" value="P:dGTP catabolic process"/>
    <property type="evidence" value="ECO:0007669"/>
    <property type="project" value="TreeGrafter"/>
</dbReference>
<keyword evidence="3" id="KW-1185">Reference proteome</keyword>
<sequence length="451" mass="53354">MHEGSVYRYIEKPEHRIRDPIYGYIWINENERKIIDTAIYQRLRRIKQLAFTNYVYPAAEHSRFVHSLGVLQAATEIFQMLCHNNPILLTGEDEEKEIREIVKVLRYAALLHDIGHLPFSHASEKVLLKEEKKHEDIGSYIIRNYHEIREVLERDKVEPELISSIITGEHVPPKFELVKKIISGEFDADRTDYLLRDSYMCGVEYGRFDYERFIHSFELQKGNEGQWVIYIKDGNIHAVEALVLARYHYYTQVVFHRTRRSFDKIFELYLEEKFKEERNKLLDENIDLDDFWLNFDDYFVMDKIKKDALAGDNFARILLRIEHLKPVYSTKSHASEGEVVFAKRIKNALFKEGFKENEDFFSILLQQEIHKLTTSSDEGGSYEQRQKNMYDVISRQGEKLGNFLEHSSLLKKFQDPIKIIYIYALSSKAEEIFKVINELKQSENEVSSVNI</sequence>
<protein>
    <submittedName>
        <fullName evidence="2">Deoxyguanosinetriphosphate triphosphohydrolase-like protein</fullName>
    </submittedName>
</protein>
<name>A0A8A0RHH7_9FIRM</name>
<dbReference type="PANTHER" id="PTHR11373:SF4">
    <property type="entry name" value="DEOXYNUCLEOSIDE TRIPHOSPHATE TRIPHOSPHOHYDROLASE SAMHD1"/>
    <property type="match status" value="1"/>
</dbReference>
<proteinExistence type="predicted"/>
<dbReference type="InterPro" id="IPR006674">
    <property type="entry name" value="HD_domain"/>
</dbReference>
<dbReference type="PROSITE" id="PS51831">
    <property type="entry name" value="HD"/>
    <property type="match status" value="1"/>
</dbReference>
<dbReference type="PANTHER" id="PTHR11373">
    <property type="entry name" value="DEOXYNUCLEOSIDE TRIPHOSPHATE TRIPHOSPHOHYDROLASE"/>
    <property type="match status" value="1"/>
</dbReference>
<evidence type="ECO:0000313" key="3">
    <source>
        <dbReference type="Proteomes" id="UP000662904"/>
    </source>
</evidence>
<dbReference type="InterPro" id="IPR045509">
    <property type="entry name" value="HD_assoc_2"/>
</dbReference>
<dbReference type="KEGG" id="kme:H0A61_00250"/>
<dbReference type="AlphaFoldDB" id="A0A8A0RHH7"/>
<dbReference type="CDD" id="cd00077">
    <property type="entry name" value="HDc"/>
    <property type="match status" value="1"/>
</dbReference>
<gene>
    <name evidence="2" type="ORF">H0A61_00250</name>
</gene>
<feature type="domain" description="HD" evidence="1">
    <location>
        <begin position="63"/>
        <end position="194"/>
    </location>
</feature>
<dbReference type="Gene3D" id="1.10.3210.10">
    <property type="entry name" value="Hypothetical protein af1432"/>
    <property type="match status" value="1"/>
</dbReference>
<reference evidence="2" key="1">
    <citation type="submission" date="2020-07" db="EMBL/GenBank/DDBJ databases">
        <title>Koleobacter methoxysyntrophicus gen. nov., sp. nov., a novel anaerobic bacterium isolated from deep subsurface oil field and proposal of Koleobacterales ord. nov. in the phylum Firmicutes.</title>
        <authorList>
            <person name="Sakamoto S."/>
            <person name="Tamaki H."/>
        </authorList>
    </citation>
    <scope>NUCLEOTIDE SEQUENCE</scope>
    <source>
        <strain evidence="2">NRmbB1</strain>
    </source>
</reference>
<organism evidence="2 3">
    <name type="scientific">Koleobacter methoxysyntrophicus</name>
    <dbReference type="NCBI Taxonomy" id="2751313"/>
    <lineage>
        <taxon>Bacteria</taxon>
        <taxon>Bacillati</taxon>
        <taxon>Bacillota</taxon>
        <taxon>Clostridia</taxon>
        <taxon>Koleobacterales</taxon>
        <taxon>Koleobacteraceae</taxon>
        <taxon>Koleobacter</taxon>
    </lineage>
</organism>
<dbReference type="Pfam" id="PF19276">
    <property type="entry name" value="HD_assoc_2"/>
    <property type="match status" value="1"/>
</dbReference>
<dbReference type="Proteomes" id="UP000662904">
    <property type="component" value="Chromosome"/>
</dbReference>
<evidence type="ECO:0000313" key="2">
    <source>
        <dbReference type="EMBL" id="QSQ07931.1"/>
    </source>
</evidence>
<dbReference type="InterPro" id="IPR003607">
    <property type="entry name" value="HD/PDEase_dom"/>
</dbReference>
<evidence type="ECO:0000259" key="1">
    <source>
        <dbReference type="PROSITE" id="PS51831"/>
    </source>
</evidence>
<dbReference type="GO" id="GO:0008832">
    <property type="term" value="F:dGTPase activity"/>
    <property type="evidence" value="ECO:0007669"/>
    <property type="project" value="TreeGrafter"/>
</dbReference>
<dbReference type="EMBL" id="CP059066">
    <property type="protein sequence ID" value="QSQ07931.1"/>
    <property type="molecule type" value="Genomic_DNA"/>
</dbReference>
<accession>A0A8A0RHH7</accession>
<dbReference type="InterPro" id="IPR050135">
    <property type="entry name" value="dGTPase-like"/>
</dbReference>
<dbReference type="SMART" id="SM00471">
    <property type="entry name" value="HDc"/>
    <property type="match status" value="1"/>
</dbReference>